<dbReference type="PANTHER" id="PTHR43213">
    <property type="entry name" value="BIFUNCTIONAL DTTP/UTP PYROPHOSPHATASE/METHYLTRANSFERASE PROTEIN-RELATED"/>
    <property type="match status" value="1"/>
</dbReference>
<dbReference type="PIRSF" id="PIRSF006305">
    <property type="entry name" value="Maf"/>
    <property type="match status" value="1"/>
</dbReference>
<organism evidence="2 3">
    <name type="scientific">Porphyra umbilicalis</name>
    <name type="common">Purple laver</name>
    <name type="synonym">Red alga</name>
    <dbReference type="NCBI Taxonomy" id="2786"/>
    <lineage>
        <taxon>Eukaryota</taxon>
        <taxon>Rhodophyta</taxon>
        <taxon>Bangiophyceae</taxon>
        <taxon>Bangiales</taxon>
        <taxon>Bangiaceae</taxon>
        <taxon>Porphyra</taxon>
    </lineage>
</organism>
<dbReference type="Proteomes" id="UP000218209">
    <property type="component" value="Unassembled WGS sequence"/>
</dbReference>
<dbReference type="InterPro" id="IPR029001">
    <property type="entry name" value="ITPase-like_fam"/>
</dbReference>
<dbReference type="Pfam" id="PF02545">
    <property type="entry name" value="Maf"/>
    <property type="match status" value="1"/>
</dbReference>
<accession>A0A1X6NSH9</accession>
<name>A0A1X6NSH9_PORUM</name>
<dbReference type="PANTHER" id="PTHR43213:SF4">
    <property type="entry name" value="7-METHYL-GTP PYROPHOSPHATASE"/>
    <property type="match status" value="1"/>
</dbReference>
<evidence type="ECO:0000313" key="2">
    <source>
        <dbReference type="EMBL" id="OSX71571.1"/>
    </source>
</evidence>
<reference evidence="2 3" key="1">
    <citation type="submission" date="2017-03" db="EMBL/GenBank/DDBJ databases">
        <title>WGS assembly of Porphyra umbilicalis.</title>
        <authorList>
            <person name="Brawley S.H."/>
            <person name="Blouin N.A."/>
            <person name="Ficko-Blean E."/>
            <person name="Wheeler G.L."/>
            <person name="Lohr M."/>
            <person name="Goodson H.V."/>
            <person name="Jenkins J.W."/>
            <person name="Blaby-Haas C.E."/>
            <person name="Helliwell K.E."/>
            <person name="Chan C."/>
            <person name="Marriage T."/>
            <person name="Bhattacharya D."/>
            <person name="Klein A.S."/>
            <person name="Badis Y."/>
            <person name="Brodie J."/>
            <person name="Cao Y."/>
            <person name="Collen J."/>
            <person name="Dittami S.M."/>
            <person name="Gachon C.M."/>
            <person name="Green B.R."/>
            <person name="Karpowicz S."/>
            <person name="Kim J.W."/>
            <person name="Kudahl U."/>
            <person name="Lin S."/>
            <person name="Michel G."/>
            <person name="Mittag M."/>
            <person name="Olson B.J."/>
            <person name="Pangilinan J."/>
            <person name="Peng Y."/>
            <person name="Qiu H."/>
            <person name="Shu S."/>
            <person name="Singer J.T."/>
            <person name="Smith A.G."/>
            <person name="Sprecher B.N."/>
            <person name="Wagner V."/>
            <person name="Wang W."/>
            <person name="Wang Z.-Y."/>
            <person name="Yan J."/>
            <person name="Yarish C."/>
            <person name="Zoeuner-Riek S."/>
            <person name="Zhuang Y."/>
            <person name="Zou Y."/>
            <person name="Lindquist E.A."/>
            <person name="Grimwood J."/>
            <person name="Barry K."/>
            <person name="Rokhsar D.S."/>
            <person name="Schmutz J."/>
            <person name="Stiller J.W."/>
            <person name="Grossman A.R."/>
            <person name="Prochnik S.E."/>
        </authorList>
    </citation>
    <scope>NUCLEOTIDE SEQUENCE [LARGE SCALE GENOMIC DNA]</scope>
    <source>
        <strain evidence="2">4086291</strain>
    </source>
</reference>
<proteinExistence type="predicted"/>
<evidence type="ECO:0000256" key="1">
    <source>
        <dbReference type="ARBA" id="ARBA00022801"/>
    </source>
</evidence>
<dbReference type="Gene3D" id="3.90.950.10">
    <property type="match status" value="1"/>
</dbReference>
<keyword evidence="1" id="KW-0378">Hydrolase</keyword>
<evidence type="ECO:0000313" key="3">
    <source>
        <dbReference type="Proteomes" id="UP000218209"/>
    </source>
</evidence>
<dbReference type="AlphaFoldDB" id="A0A1X6NSH9"/>
<dbReference type="SUPFAM" id="SSF52972">
    <property type="entry name" value="ITPase-like"/>
    <property type="match status" value="1"/>
</dbReference>
<sequence>MGFTDLYLRPAGIDENAIRFEDATKLVSALAHAKADAVLASLAADPAPPPPPTSDGAPVGATLLLTGDQVVVHAGRILEKPRNADDVRAYLAGYGSSPAVTVGSTVVTDVATGRRWEGADRAEVYFRPLPSAVVEGLIEEGAVFGCAGALMVEHALVGPFVECVVGEQSAVMGLSKTTTRGLIEAALSGEGGSLRKGSGTG</sequence>
<dbReference type="OrthoDB" id="10267058at2759"/>
<dbReference type="InterPro" id="IPR003697">
    <property type="entry name" value="Maf-like"/>
</dbReference>
<keyword evidence="3" id="KW-1185">Reference proteome</keyword>
<gene>
    <name evidence="2" type="ORF">BU14_0521s0004</name>
</gene>
<evidence type="ECO:0008006" key="4">
    <source>
        <dbReference type="Google" id="ProtNLM"/>
    </source>
</evidence>
<dbReference type="GO" id="GO:0047429">
    <property type="term" value="F:nucleoside triphosphate diphosphatase activity"/>
    <property type="evidence" value="ECO:0007669"/>
    <property type="project" value="InterPro"/>
</dbReference>
<dbReference type="EMBL" id="KV919124">
    <property type="protein sequence ID" value="OSX71571.1"/>
    <property type="molecule type" value="Genomic_DNA"/>
</dbReference>
<protein>
    <recommendedName>
        <fullName evidence="4">Maf-like protein</fullName>
    </recommendedName>
</protein>